<evidence type="ECO:0000256" key="1">
    <source>
        <dbReference type="SAM" id="SignalP"/>
    </source>
</evidence>
<evidence type="ECO:0000313" key="3">
    <source>
        <dbReference type="Proteomes" id="UP001365542"/>
    </source>
</evidence>
<reference evidence="2 3" key="1">
    <citation type="submission" date="2019-10" db="EMBL/GenBank/DDBJ databases">
        <authorList>
            <person name="Palmer J.M."/>
        </authorList>
    </citation>
    <scope>NUCLEOTIDE SEQUENCE [LARGE SCALE GENOMIC DNA]</scope>
    <source>
        <strain evidence="2 3">TWF694</strain>
    </source>
</reference>
<evidence type="ECO:0000313" key="2">
    <source>
        <dbReference type="EMBL" id="KAK6540616.1"/>
    </source>
</evidence>
<dbReference type="AlphaFoldDB" id="A0AAV9XF91"/>
<accession>A0AAV9XF91</accession>
<dbReference type="EMBL" id="JAVHJO010000004">
    <property type="protein sequence ID" value="KAK6540616.1"/>
    <property type="molecule type" value="Genomic_DNA"/>
</dbReference>
<keyword evidence="3" id="KW-1185">Reference proteome</keyword>
<comment type="caution">
    <text evidence="2">The sequence shown here is derived from an EMBL/GenBank/DDBJ whole genome shotgun (WGS) entry which is preliminary data.</text>
</comment>
<protein>
    <recommendedName>
        <fullName evidence="4">Extracellular membrane protein CFEM domain-containing protein</fullName>
    </recommendedName>
</protein>
<keyword evidence="1" id="KW-0732">Signal</keyword>
<feature type="signal peptide" evidence="1">
    <location>
        <begin position="1"/>
        <end position="32"/>
    </location>
</feature>
<proteinExistence type="predicted"/>
<feature type="chain" id="PRO_5043440835" description="Extracellular membrane protein CFEM domain-containing protein" evidence="1">
    <location>
        <begin position="33"/>
        <end position="398"/>
    </location>
</feature>
<gene>
    <name evidence="2" type="ORF">TWF694_008011</name>
</gene>
<sequence length="398" mass="42712">MSSQSMLDPRRRITIFIYHSLLLLLPALLTTAQLTRDPNAASCQYIEDAFSICWRRRHKISYTAPAVAQCVCTVGGTPDLQINSAVPSCVSYLQSIGQEDRGTAIYSSFNGYCSSYGQARTETGGTAPTALAWGRENCEAILGVYNVCQRSPEDLITEPEVASCICHDRQGFFNTVFDGILPPCYKWAKDFEPEFASEISSLFGFCTRYGTYTFQKHSTPRPPKYASITSTTVSDGATITSSPSQAENSASAACDTFARIANACRTGPLDPLTRPAVANCICSDPSNGGYGTAFDDILMNCVPYAMLESPEAGSEIESLSGYCTIYADGAKTNTLTSTSTSSLNKANSTHTVTDEIFVSTTGLPVETSPARGGSDRYQADAMSTLILVALISALSMIV</sequence>
<dbReference type="Proteomes" id="UP001365542">
    <property type="component" value="Unassembled WGS sequence"/>
</dbReference>
<organism evidence="2 3">
    <name type="scientific">Orbilia ellipsospora</name>
    <dbReference type="NCBI Taxonomy" id="2528407"/>
    <lineage>
        <taxon>Eukaryota</taxon>
        <taxon>Fungi</taxon>
        <taxon>Dikarya</taxon>
        <taxon>Ascomycota</taxon>
        <taxon>Pezizomycotina</taxon>
        <taxon>Orbiliomycetes</taxon>
        <taxon>Orbiliales</taxon>
        <taxon>Orbiliaceae</taxon>
        <taxon>Orbilia</taxon>
    </lineage>
</organism>
<name>A0AAV9XF91_9PEZI</name>
<evidence type="ECO:0008006" key="4">
    <source>
        <dbReference type="Google" id="ProtNLM"/>
    </source>
</evidence>